<organism evidence="3 4">
    <name type="scientific">Variovorax humicola</name>
    <dbReference type="NCBI Taxonomy" id="1769758"/>
    <lineage>
        <taxon>Bacteria</taxon>
        <taxon>Pseudomonadati</taxon>
        <taxon>Pseudomonadota</taxon>
        <taxon>Betaproteobacteria</taxon>
        <taxon>Burkholderiales</taxon>
        <taxon>Comamonadaceae</taxon>
        <taxon>Variovorax</taxon>
    </lineage>
</organism>
<dbReference type="PANTHER" id="PTHR47506:SF1">
    <property type="entry name" value="HTH-TYPE TRANSCRIPTIONAL REGULATOR YJDC"/>
    <property type="match status" value="1"/>
</dbReference>
<proteinExistence type="predicted"/>
<dbReference type="Proteomes" id="UP001363010">
    <property type="component" value="Unassembled WGS sequence"/>
</dbReference>
<dbReference type="RefSeq" id="WP_340365523.1">
    <property type="nucleotide sequence ID" value="NZ_JBBKZV010000014.1"/>
</dbReference>
<dbReference type="Gene3D" id="1.10.357.10">
    <property type="entry name" value="Tetracycline Repressor, domain 2"/>
    <property type="match status" value="1"/>
</dbReference>
<dbReference type="InterPro" id="IPR036271">
    <property type="entry name" value="Tet_transcr_reg_TetR-rel_C_sf"/>
</dbReference>
<dbReference type="InterPro" id="IPR009057">
    <property type="entry name" value="Homeodomain-like_sf"/>
</dbReference>
<comment type="caution">
    <text evidence="3">The sequence shown here is derived from an EMBL/GenBank/DDBJ whole genome shotgun (WGS) entry which is preliminary data.</text>
</comment>
<name>A0ABU8W3D4_9BURK</name>
<accession>A0ABU8W3D4</accession>
<keyword evidence="2" id="KW-0804">Transcription</keyword>
<dbReference type="SUPFAM" id="SSF48498">
    <property type="entry name" value="Tetracyclin repressor-like, C-terminal domain"/>
    <property type="match status" value="1"/>
</dbReference>
<evidence type="ECO:0000313" key="4">
    <source>
        <dbReference type="Proteomes" id="UP001363010"/>
    </source>
</evidence>
<evidence type="ECO:0000256" key="1">
    <source>
        <dbReference type="ARBA" id="ARBA00023015"/>
    </source>
</evidence>
<sequence length="166" mass="18737">MGRSSGAFYRHYESKEALLHELLGEFKQRLTLEVTKPMQANEDPIQNLLQRTGAFWRVYRENWPIVTAAFQLSMRDEGFATAWQSARQQGIRAMASVIRQAQALGHAPGMDADLAASALCSMLEFTCYNWMATRGDFPNRDIDDATAIEVLSQLVVHAIGWRTSLK</sequence>
<evidence type="ECO:0000256" key="2">
    <source>
        <dbReference type="ARBA" id="ARBA00023163"/>
    </source>
</evidence>
<gene>
    <name evidence="3" type="ORF">WKW80_21070</name>
</gene>
<protein>
    <submittedName>
        <fullName evidence="3">TetR/AcrR family transcriptional regulator</fullName>
    </submittedName>
</protein>
<dbReference type="SUPFAM" id="SSF46689">
    <property type="entry name" value="Homeodomain-like"/>
    <property type="match status" value="1"/>
</dbReference>
<dbReference type="PANTHER" id="PTHR47506">
    <property type="entry name" value="TRANSCRIPTIONAL REGULATORY PROTEIN"/>
    <property type="match status" value="1"/>
</dbReference>
<dbReference type="EMBL" id="JBBKZV010000014">
    <property type="protein sequence ID" value="MEJ8824498.1"/>
    <property type="molecule type" value="Genomic_DNA"/>
</dbReference>
<reference evidence="3 4" key="1">
    <citation type="submission" date="2024-03" db="EMBL/GenBank/DDBJ databases">
        <title>Novel species of the genus Variovorax.</title>
        <authorList>
            <person name="Liu Q."/>
            <person name="Xin Y.-H."/>
        </authorList>
    </citation>
    <scope>NUCLEOTIDE SEQUENCE [LARGE SCALE GENOMIC DNA]</scope>
    <source>
        <strain evidence="3 4">KACC 18501</strain>
    </source>
</reference>
<keyword evidence="4" id="KW-1185">Reference proteome</keyword>
<keyword evidence="1" id="KW-0805">Transcription regulation</keyword>
<evidence type="ECO:0000313" key="3">
    <source>
        <dbReference type="EMBL" id="MEJ8824498.1"/>
    </source>
</evidence>